<sequence>MSTHRFMRHSLHLFSYKIQTRQPLSADSINAHETFKNAVLQKLDACKIDVGNSWFSEKAYFPLDNFVNKHNWCIWGTENLHIAVPSSAHPSKVIVWDAISSRGLIGPFFRRQMITAAKHLHILHEFVATQNALEDYRNSSWFMQDGARPHQMAEVFDFLGEYFDDYVVALDYEIAYTKWHGFASLFTRFDAM</sequence>
<comment type="caution">
    <text evidence="1">The sequence shown here is derived from an EMBL/GenBank/DDBJ whole genome shotgun (WGS) entry which is preliminary data.</text>
</comment>
<dbReference type="AlphaFoldDB" id="A0A4Y2AKW9"/>
<keyword evidence="2" id="KW-1185">Reference proteome</keyword>
<dbReference type="PANTHER" id="PTHR47326">
    <property type="entry name" value="TRANSPOSABLE ELEMENT TC3 TRANSPOSASE-LIKE PROTEIN"/>
    <property type="match status" value="1"/>
</dbReference>
<dbReference type="EMBL" id="BGPR01000022">
    <property type="protein sequence ID" value="GBL80493.1"/>
    <property type="molecule type" value="Genomic_DNA"/>
</dbReference>
<dbReference type="PANTHER" id="PTHR47326:SF1">
    <property type="entry name" value="HTH PSQ-TYPE DOMAIN-CONTAINING PROTEIN"/>
    <property type="match status" value="1"/>
</dbReference>
<evidence type="ECO:0000313" key="1">
    <source>
        <dbReference type="EMBL" id="GBL80493.1"/>
    </source>
</evidence>
<accession>A0A4Y2AKW9</accession>
<dbReference type="Proteomes" id="UP000499080">
    <property type="component" value="Unassembled WGS sequence"/>
</dbReference>
<dbReference type="InterPro" id="IPR036397">
    <property type="entry name" value="RNaseH_sf"/>
</dbReference>
<name>A0A4Y2AKW9_ARAVE</name>
<proteinExistence type="predicted"/>
<protein>
    <submittedName>
        <fullName evidence="1">Uncharacterized protein</fullName>
    </submittedName>
</protein>
<reference evidence="1 2" key="1">
    <citation type="journal article" date="2019" name="Sci. Rep.">
        <title>Orb-weaving spider Araneus ventricosus genome elucidates the spidroin gene catalogue.</title>
        <authorList>
            <person name="Kono N."/>
            <person name="Nakamura H."/>
            <person name="Ohtoshi R."/>
            <person name="Moran D.A.P."/>
            <person name="Shinohara A."/>
            <person name="Yoshida Y."/>
            <person name="Fujiwara M."/>
            <person name="Mori M."/>
            <person name="Tomita M."/>
            <person name="Arakawa K."/>
        </authorList>
    </citation>
    <scope>NUCLEOTIDE SEQUENCE [LARGE SCALE GENOMIC DNA]</scope>
</reference>
<dbReference type="OrthoDB" id="9971063at2759"/>
<gene>
    <name evidence="1" type="ORF">AVEN_225200_1</name>
</gene>
<dbReference type="Gene3D" id="3.30.420.10">
    <property type="entry name" value="Ribonuclease H-like superfamily/Ribonuclease H"/>
    <property type="match status" value="1"/>
</dbReference>
<dbReference type="GO" id="GO:0003676">
    <property type="term" value="F:nucleic acid binding"/>
    <property type="evidence" value="ECO:0007669"/>
    <property type="project" value="InterPro"/>
</dbReference>
<evidence type="ECO:0000313" key="2">
    <source>
        <dbReference type="Proteomes" id="UP000499080"/>
    </source>
</evidence>
<organism evidence="1 2">
    <name type="scientific">Araneus ventricosus</name>
    <name type="common">Orbweaver spider</name>
    <name type="synonym">Epeira ventricosa</name>
    <dbReference type="NCBI Taxonomy" id="182803"/>
    <lineage>
        <taxon>Eukaryota</taxon>
        <taxon>Metazoa</taxon>
        <taxon>Ecdysozoa</taxon>
        <taxon>Arthropoda</taxon>
        <taxon>Chelicerata</taxon>
        <taxon>Arachnida</taxon>
        <taxon>Araneae</taxon>
        <taxon>Araneomorphae</taxon>
        <taxon>Entelegynae</taxon>
        <taxon>Araneoidea</taxon>
        <taxon>Araneidae</taxon>
        <taxon>Araneus</taxon>
    </lineage>
</organism>